<dbReference type="InterPro" id="IPR016181">
    <property type="entry name" value="Acyl_CoA_acyltransferase"/>
</dbReference>
<protein>
    <recommendedName>
        <fullName evidence="7">N-acetyltransferase domain-containing protein</fullName>
    </recommendedName>
</protein>
<dbReference type="SMART" id="SM00320">
    <property type="entry name" value="WD40"/>
    <property type="match status" value="7"/>
</dbReference>
<dbReference type="SUPFAM" id="SSF55729">
    <property type="entry name" value="Acyl-CoA N-acyltransferases (Nat)"/>
    <property type="match status" value="1"/>
</dbReference>
<gene>
    <name evidence="5" type="ORF">CDV36_012018</name>
</gene>
<dbReference type="Gene3D" id="2.130.10.10">
    <property type="entry name" value="YVTN repeat-like/Quinoprotein amine dehydrogenase"/>
    <property type="match status" value="3"/>
</dbReference>
<evidence type="ECO:0000256" key="2">
    <source>
        <dbReference type="PROSITE-ProRule" id="PRU00221"/>
    </source>
</evidence>
<evidence type="ECO:0000313" key="6">
    <source>
        <dbReference type="Proteomes" id="UP000277212"/>
    </source>
</evidence>
<dbReference type="InterPro" id="IPR056884">
    <property type="entry name" value="NPHP3-like_N"/>
</dbReference>
<dbReference type="Gene3D" id="3.40.630.30">
    <property type="match status" value="1"/>
</dbReference>
<dbReference type="Pfam" id="PF00583">
    <property type="entry name" value="Acetyltransf_1"/>
    <property type="match status" value="1"/>
</dbReference>
<dbReference type="Gene3D" id="3.40.50.300">
    <property type="entry name" value="P-loop containing nucleotide triphosphate hydrolases"/>
    <property type="match status" value="1"/>
</dbReference>
<dbReference type="SUPFAM" id="SSF50993">
    <property type="entry name" value="Peptidase/esterase 'gauge' domain"/>
    <property type="match status" value="1"/>
</dbReference>
<dbReference type="InterPro" id="IPR015943">
    <property type="entry name" value="WD40/YVTN_repeat-like_dom_sf"/>
</dbReference>
<dbReference type="Proteomes" id="UP000277212">
    <property type="component" value="Unassembled WGS sequence"/>
</dbReference>
<dbReference type="InterPro" id="IPR027417">
    <property type="entry name" value="P-loop_NTPase"/>
</dbReference>
<dbReference type="PROSITE" id="PS50837">
    <property type="entry name" value="NACHT"/>
    <property type="match status" value="1"/>
</dbReference>
<dbReference type="PROSITE" id="PS50294">
    <property type="entry name" value="WD_REPEATS_REGION"/>
    <property type="match status" value="3"/>
</dbReference>
<dbReference type="STRING" id="2010991.A0A3M2RSR4"/>
<feature type="repeat" description="WD" evidence="2">
    <location>
        <begin position="1057"/>
        <end position="1098"/>
    </location>
</feature>
<dbReference type="PROSITE" id="PS51186">
    <property type="entry name" value="GNAT"/>
    <property type="match status" value="1"/>
</dbReference>
<dbReference type="OrthoDB" id="538223at2759"/>
<dbReference type="InterPro" id="IPR011047">
    <property type="entry name" value="Quinoprotein_ADH-like_sf"/>
</dbReference>
<evidence type="ECO:0000313" key="5">
    <source>
        <dbReference type="EMBL" id="RMJ08363.1"/>
    </source>
</evidence>
<dbReference type="PROSITE" id="PS50082">
    <property type="entry name" value="WD_REPEATS_2"/>
    <property type="match status" value="4"/>
</dbReference>
<feature type="repeat" description="WD" evidence="2">
    <location>
        <begin position="934"/>
        <end position="975"/>
    </location>
</feature>
<dbReference type="EMBL" id="NKUJ01000291">
    <property type="protein sequence ID" value="RMJ08363.1"/>
    <property type="molecule type" value="Genomic_DNA"/>
</dbReference>
<evidence type="ECO:0000259" key="3">
    <source>
        <dbReference type="PROSITE" id="PS50837"/>
    </source>
</evidence>
<dbReference type="InterPro" id="IPR007111">
    <property type="entry name" value="NACHT_NTPase"/>
</dbReference>
<dbReference type="Pfam" id="PF00400">
    <property type="entry name" value="WD40"/>
    <property type="match status" value="3"/>
</dbReference>
<evidence type="ECO:0000256" key="1">
    <source>
        <dbReference type="ARBA" id="ARBA00022737"/>
    </source>
</evidence>
<dbReference type="PANTHER" id="PTHR19879:SF9">
    <property type="entry name" value="TRANSCRIPTION INITIATION FACTOR TFIID SUBUNIT 5"/>
    <property type="match status" value="1"/>
</dbReference>
<name>A0A3M2RSR4_9HYPO</name>
<evidence type="ECO:0008006" key="7">
    <source>
        <dbReference type="Google" id="ProtNLM"/>
    </source>
</evidence>
<dbReference type="GO" id="GO:0016747">
    <property type="term" value="F:acyltransferase activity, transferring groups other than amino-acyl groups"/>
    <property type="evidence" value="ECO:0007669"/>
    <property type="project" value="InterPro"/>
</dbReference>
<feature type="domain" description="N-acetyltransferase" evidence="4">
    <location>
        <begin position="84"/>
        <end position="224"/>
    </location>
</feature>
<dbReference type="SUPFAM" id="SSF52540">
    <property type="entry name" value="P-loop containing nucleoside triphosphate hydrolases"/>
    <property type="match status" value="1"/>
</dbReference>
<accession>A0A3M2RSR4</accession>
<keyword evidence="6" id="KW-1185">Reference proteome</keyword>
<dbReference type="SUPFAM" id="SSF50998">
    <property type="entry name" value="Quinoprotein alcohol dehydrogenase-like"/>
    <property type="match status" value="1"/>
</dbReference>
<keyword evidence="1" id="KW-0677">Repeat</keyword>
<dbReference type="InterPro" id="IPR000182">
    <property type="entry name" value="GNAT_dom"/>
</dbReference>
<evidence type="ECO:0000259" key="4">
    <source>
        <dbReference type="PROSITE" id="PS51186"/>
    </source>
</evidence>
<keyword evidence="2" id="KW-0853">WD repeat</keyword>
<reference evidence="5 6" key="1">
    <citation type="submission" date="2017-06" db="EMBL/GenBank/DDBJ databases">
        <title>Comparative genomic analysis of Ambrosia Fusariam Clade fungi.</title>
        <authorList>
            <person name="Stajich J.E."/>
            <person name="Carrillo J."/>
            <person name="Kijimoto T."/>
            <person name="Eskalen A."/>
            <person name="O'Donnell K."/>
            <person name="Kasson M."/>
        </authorList>
    </citation>
    <scope>NUCLEOTIDE SEQUENCE [LARGE SCALE GENOMIC DNA]</scope>
    <source>
        <strain evidence="5">UCR3666</strain>
    </source>
</reference>
<dbReference type="InterPro" id="IPR001680">
    <property type="entry name" value="WD40_rpt"/>
</dbReference>
<comment type="caution">
    <text evidence="5">The sequence shown here is derived from an EMBL/GenBank/DDBJ whole genome shotgun (WGS) entry which is preliminary data.</text>
</comment>
<feature type="repeat" description="WD" evidence="2">
    <location>
        <begin position="800"/>
        <end position="840"/>
    </location>
</feature>
<dbReference type="Pfam" id="PF24883">
    <property type="entry name" value="NPHP3_N"/>
    <property type="match status" value="1"/>
</dbReference>
<organism evidence="5 6">
    <name type="scientific">Fusarium kuroshium</name>
    <dbReference type="NCBI Taxonomy" id="2010991"/>
    <lineage>
        <taxon>Eukaryota</taxon>
        <taxon>Fungi</taxon>
        <taxon>Dikarya</taxon>
        <taxon>Ascomycota</taxon>
        <taxon>Pezizomycotina</taxon>
        <taxon>Sordariomycetes</taxon>
        <taxon>Hypocreomycetidae</taxon>
        <taxon>Hypocreales</taxon>
        <taxon>Nectriaceae</taxon>
        <taxon>Fusarium</taxon>
        <taxon>Fusarium solani species complex</taxon>
    </lineage>
</organism>
<feature type="repeat" description="WD" evidence="2">
    <location>
        <begin position="1016"/>
        <end position="1049"/>
    </location>
</feature>
<feature type="domain" description="NACHT" evidence="3">
    <location>
        <begin position="550"/>
        <end position="694"/>
    </location>
</feature>
<sequence>MLIRNATREDIPAAGAVAAEAYIDDEQDAFMFPGRIKYPERYLKTKESIVRHGMEDPTATVIVVVLEEGDEGWSGKPDIVGFCIWFREDGDKSSEKTEEVEKKALLSRIKSIITDSEIYQYTSDLLDPLVSAQNASIMARTCRLPSSNNYFRPRIDNLPQYGIMDIAVDPGFQGRGIAGMLVEWGINKAKEEGIPIELSATPAGSGLDAFAVVSKPSSEQRTAPKDADAIFQELWDAALEKARESEEDRHVSEIIDTFTAKAIGDSGNEPLGARELATVIKDEMEHEINSQYHDGNTPRFVKKVISALTKFAVLGDVAVSVDPVHAALPWVAVRLVLMARIPCAHSSVSLTFAQTITAGSELREKLLGGLARVTSLFLQCNMYQRIYMNSDPATAALPEDVLNHLKTAIVEAYSSSLRFLGFAVYQQRQNTRFAKAPFQLGDAANYLGDMDQAGGQLNQAGDVCEKLCSFQGRATTQDVLQLVSDVRKTLQEPPKIIYHVYQEGLLSKLPTAGAAFDHFDNQADVACHPNTRVELLKTIYEWTHEPQSPRVFWLQGLAGTGKSTISHTVARELKGDALGASFFFKRGDGDRDNARHLFTTIAYQLARKLPLLCKHICDAIENEPRMVEGYLSVQFQGLILGPLKKLQDEGFTRTLLVVIDALDECEQETHREAIIDLLTKSQLRNLKVFITSRPEFDIRNRFSYANGTYRDLVLHRVDEHVVEHDIRVVLEYHMSKFRREYNQVEDGIKMSRFLKDARRFVFASRAMVDRTPLQLYMSALVFAPEASLVHPKNGTYIHTLYHNRGRVLALAVSPDGRLASASSEGTVRIWDPKNSECLGTYLVPDTTDISSMAFSASGHYLSVVTKEHKGRLIDSHTCDMVLVYACNLRRNSVGDPAVKSERFSNDGKWLALSRNRTIKLCEWETARDTKWRYLTSPQRAISKMDFSADGNVLYSASYENTVVLWDTATGQCLRTIECPCTAITAVVCSRDRVAVGSTRGNVAILNLDEGSQTQILPGHESATGSLAFSPDGELLASFANGSSAKIWDLTVPTSETGEGHIEPVREIAFASNFKLAVSSDLVRKITIWDVRQGTRKEKLTFNGLTAMATAERASLLGVGLRGQVQIIDLDTMSTTHTLATSFDWVRSLSFTPDGRRLAAASSPREGLETQSAVQIWDMKDPDAGHVGILPIDGTGKVDSVALSPDGERVLFVKENIEIVTTNISTDECWTTDFRDVSVAGFSSDGRHVIAGRRRWAGKIWDSKTGQFLREWSDLGFLTHDCCKFQPSFFRVEAALSEPASSLFPRGEDHMSRYHVSQDGRWLVRDGEKVLWLPLEYAASCAATKGSMIVIGSRRGRVIVIGLE</sequence>
<dbReference type="PANTHER" id="PTHR19879">
    <property type="entry name" value="TRANSCRIPTION INITIATION FACTOR TFIID"/>
    <property type="match status" value="1"/>
</dbReference>
<proteinExistence type="predicted"/>
<dbReference type="CDD" id="cd04301">
    <property type="entry name" value="NAT_SF"/>
    <property type="match status" value="1"/>
</dbReference>